<name>A0A1M6F333_9FLAO</name>
<dbReference type="InterPro" id="IPR026444">
    <property type="entry name" value="Secre_tail"/>
</dbReference>
<keyword evidence="5" id="KW-1185">Reference proteome</keyword>
<dbReference type="SUPFAM" id="SSF110296">
    <property type="entry name" value="Oligoxyloglucan reducing end-specific cellobiohydrolase"/>
    <property type="match status" value="3"/>
</dbReference>
<dbReference type="RefSeq" id="WP_072782681.1">
    <property type="nucleotide sequence ID" value="NZ_CP045292.1"/>
</dbReference>
<dbReference type="InterPro" id="IPR052025">
    <property type="entry name" value="Xyloglucanase_GH74"/>
</dbReference>
<dbReference type="NCBIfam" id="TIGR04183">
    <property type="entry name" value="Por_Secre_tail"/>
    <property type="match status" value="1"/>
</dbReference>
<feature type="chain" id="PRO_5012296747" evidence="2">
    <location>
        <begin position="19"/>
        <end position="1126"/>
    </location>
</feature>
<dbReference type="Pfam" id="PF18962">
    <property type="entry name" value="Por_Secre_tail"/>
    <property type="match status" value="1"/>
</dbReference>
<dbReference type="STRING" id="683124.SAMN05444337_1113"/>
<keyword evidence="1 2" id="KW-0732">Signal</keyword>
<proteinExistence type="predicted"/>
<dbReference type="CDD" id="cd15482">
    <property type="entry name" value="Sialidase_non-viral"/>
    <property type="match status" value="1"/>
</dbReference>
<protein>
    <submittedName>
        <fullName evidence="4">Por secretion system C-terminal sorting domain-containing protein</fullName>
    </submittedName>
</protein>
<dbReference type="OrthoDB" id="9757947at2"/>
<dbReference type="Proteomes" id="UP000184232">
    <property type="component" value="Unassembled WGS sequence"/>
</dbReference>
<feature type="domain" description="Secretion system C-terminal sorting" evidence="3">
    <location>
        <begin position="1052"/>
        <end position="1124"/>
    </location>
</feature>
<evidence type="ECO:0000256" key="2">
    <source>
        <dbReference type="SAM" id="SignalP"/>
    </source>
</evidence>
<dbReference type="Gene3D" id="2.130.10.10">
    <property type="entry name" value="YVTN repeat-like/Quinoprotein amine dehydrogenase"/>
    <property type="match status" value="4"/>
</dbReference>
<dbReference type="GO" id="GO:0010411">
    <property type="term" value="P:xyloglucan metabolic process"/>
    <property type="evidence" value="ECO:0007669"/>
    <property type="project" value="TreeGrafter"/>
</dbReference>
<organism evidence="4 5">
    <name type="scientific">Flavobacterium haoranii</name>
    <dbReference type="NCBI Taxonomy" id="683124"/>
    <lineage>
        <taxon>Bacteria</taxon>
        <taxon>Pseudomonadati</taxon>
        <taxon>Bacteroidota</taxon>
        <taxon>Flavobacteriia</taxon>
        <taxon>Flavobacteriales</taxon>
        <taxon>Flavobacteriaceae</taxon>
        <taxon>Flavobacterium</taxon>
    </lineage>
</organism>
<dbReference type="PANTHER" id="PTHR43739:SF5">
    <property type="entry name" value="EXO-ALPHA-SIALIDASE"/>
    <property type="match status" value="1"/>
</dbReference>
<dbReference type="InterPro" id="IPR015943">
    <property type="entry name" value="WD40/YVTN_repeat-like_dom_sf"/>
</dbReference>
<evidence type="ECO:0000313" key="5">
    <source>
        <dbReference type="Proteomes" id="UP000184232"/>
    </source>
</evidence>
<evidence type="ECO:0000313" key="4">
    <source>
        <dbReference type="EMBL" id="SHI92092.1"/>
    </source>
</evidence>
<sequence length="1126" mass="122917">MKSNFLIASLLITFLGNAQFNSNAPWRNSNSQGRQQDQTINQLVDEFEQYWSTHDWRKKGSGFKPFKRWEYQWSNNVNEQGYLITPQELWDAWREKNIAKANNKSTMAAPPSNWEPIGPTQNAQPNSTMARGRVNIVHVDPSNPNTIYFGTPGGGIWKSTDAGITWTPMSDYLPQLGVSGIAVDYSNSNTIYIATGDKDASDTYSVGVLKSTDGGVTWNTTGLTFTNTSSFAGDIVIHPTNNQILWCATNVGLYKTVNAGTSWTMVQTGDFSQGSIRLKPNDPSVVYATTNNRFYKSTNSGDSFTVVTSGMPLSAGRLILDVTPANANYVYVLGASTSSAFLGIYKSTNSGTNFTKVSNTTNILESSQAWYDLAFAASPTNAEEVYTGCLNVWKSTNGGASSTKINNWSTYNATFTHADIHYLGFHGNKLYCGSDGGIYMSDNNAASFSDLTGEAQIGQFYKISVAKQSANNIAGGLQDNGGFAYNNNTWRGYHGGDGMDNAINPLNPNQYYGFIYYGQNMYISNDAGVSLSSAVSGPSGEQGDWVTPMSMNSQGELFAGFTKLYKLVNNAWVQQSTTIGSGNIICIAIDPMNDNNMYVSLKNSGNLYKSTDKGITFNLVYTASTPIESIDVHSSNSNIVYLTTKYTYGQVLVSNNGGTTFTDITNGIPNIGKRIIVHQGRNSLNPIYVGTTLGVYYKDDTMSAFEPFDTNLPNVDVRDLEINLEDSKLIAGTYGRGVWQTDIPVEVPNNDVKLENISNPINVSCGSVTPSIQVKNNGQNVINAVQVDYIVDGNPNNITWNGSINVGSSQVINLPTLNSLTRGTHTIDITTTIVNDAYPDNNNLSTTFYVNDAGTIGQVNPFTTTPNDALISYIEGANGALWQIGITTGTISSGTNSVYATNLSGNYPDLTKAYLVSQCYDLTYAVNPQIKFDMKYDLEQDWDVTYVEYSTDFGSTWTVLGQMGPNWYNSNRTEFTTGNDCFNCPGAQWTGTNTTQTNYFYSLNSLVGQANVIFRIVFHSDEAENQAGVYIDNFVIEGTLSTSDFNSNTVMVYPNPSKGVFNISLGNKTPEKVEVYDVTGKLVLSKDKLNVSNFETSIDLSAASQGIYFVKVSAEGKNVVKRIVKE</sequence>
<feature type="signal peptide" evidence="2">
    <location>
        <begin position="1"/>
        <end position="18"/>
    </location>
</feature>
<reference evidence="4 5" key="1">
    <citation type="submission" date="2016-11" db="EMBL/GenBank/DDBJ databases">
        <authorList>
            <person name="Jaros S."/>
            <person name="Januszkiewicz K."/>
            <person name="Wedrychowicz H."/>
        </authorList>
    </citation>
    <scope>NUCLEOTIDE SEQUENCE [LARGE SCALE GENOMIC DNA]</scope>
    <source>
        <strain evidence="4 5">DSM 22807</strain>
    </source>
</reference>
<evidence type="ECO:0000259" key="3">
    <source>
        <dbReference type="Pfam" id="PF18962"/>
    </source>
</evidence>
<dbReference type="Gene3D" id="2.60.120.260">
    <property type="entry name" value="Galactose-binding domain-like"/>
    <property type="match status" value="1"/>
</dbReference>
<gene>
    <name evidence="4" type="ORF">SAMN05444337_1113</name>
</gene>
<dbReference type="AlphaFoldDB" id="A0A1M6F333"/>
<dbReference type="EMBL" id="FQZH01000001">
    <property type="protein sequence ID" value="SHI92092.1"/>
    <property type="molecule type" value="Genomic_DNA"/>
</dbReference>
<evidence type="ECO:0000256" key="1">
    <source>
        <dbReference type="ARBA" id="ARBA00022729"/>
    </source>
</evidence>
<accession>A0A1M6F333</accession>
<dbReference type="PANTHER" id="PTHR43739">
    <property type="entry name" value="XYLOGLUCANASE (EUROFUNG)"/>
    <property type="match status" value="1"/>
</dbReference>